<feature type="domain" description="TPM" evidence="3">
    <location>
        <begin position="40"/>
        <end position="160"/>
    </location>
</feature>
<evidence type="ECO:0000256" key="1">
    <source>
        <dbReference type="SAM" id="MobiDB-lite"/>
    </source>
</evidence>
<evidence type="ECO:0000259" key="3">
    <source>
        <dbReference type="Pfam" id="PF04536"/>
    </source>
</evidence>
<keyword evidence="2" id="KW-0812">Transmembrane</keyword>
<dbReference type="Proteomes" id="UP001596391">
    <property type="component" value="Unassembled WGS sequence"/>
</dbReference>
<evidence type="ECO:0000313" key="5">
    <source>
        <dbReference type="Proteomes" id="UP001596391"/>
    </source>
</evidence>
<keyword evidence="5" id="KW-1185">Reference proteome</keyword>
<keyword evidence="2" id="KW-1133">Transmembrane helix</keyword>
<keyword evidence="2" id="KW-0472">Membrane</keyword>
<dbReference type="Pfam" id="PF04536">
    <property type="entry name" value="TPM_phosphatase"/>
    <property type="match status" value="1"/>
</dbReference>
<feature type="transmembrane region" description="Helical" evidence="2">
    <location>
        <begin position="193"/>
        <end position="211"/>
    </location>
</feature>
<protein>
    <submittedName>
        <fullName evidence="4">TPM domain-containing protein</fullName>
    </submittedName>
</protein>
<sequence length="280" mass="29233">MKQKLKLRSVCWLLLVVAFVFTGVLRAEQIDKLPAPSGYVNDFASVLDASTRERMEELCTEVDQKAHAQIAVVTIHTLDGEPIEDYAVKLEEKWKVGNKQDRGVLMLFVMDDHKQRMEVGYGLEGILNDAKSGDILRSLRPQLRSGDYSAALDNGVQQVAGIIAQDAHVTLAEPVVAPETQPHRSSSHSGGNTIGHLIFFVVLLIFIFGFGSGGRGGRGGGGGGLGWFLLGNVLGSMGSRDRGGWGGGGGSWGGGGGSSGGGFGGFGGGSSGGGGASSDW</sequence>
<dbReference type="Gene3D" id="3.10.310.50">
    <property type="match status" value="1"/>
</dbReference>
<dbReference type="RefSeq" id="WP_263370546.1">
    <property type="nucleotide sequence ID" value="NZ_JAGSYD010000002.1"/>
</dbReference>
<comment type="caution">
    <text evidence="4">The sequence shown here is derived from an EMBL/GenBank/DDBJ whole genome shotgun (WGS) entry which is preliminary data.</text>
</comment>
<organism evidence="4 5">
    <name type="scientific">Granulicella cerasi</name>
    <dbReference type="NCBI Taxonomy" id="741063"/>
    <lineage>
        <taxon>Bacteria</taxon>
        <taxon>Pseudomonadati</taxon>
        <taxon>Acidobacteriota</taxon>
        <taxon>Terriglobia</taxon>
        <taxon>Terriglobales</taxon>
        <taxon>Acidobacteriaceae</taxon>
        <taxon>Granulicella</taxon>
    </lineage>
</organism>
<accession>A0ABW1Z6N7</accession>
<feature type="region of interest" description="Disordered" evidence="1">
    <location>
        <begin position="244"/>
        <end position="280"/>
    </location>
</feature>
<dbReference type="EMBL" id="JBHSWI010000001">
    <property type="protein sequence ID" value="MFC6644075.1"/>
    <property type="molecule type" value="Genomic_DNA"/>
</dbReference>
<name>A0ABW1Z6N7_9BACT</name>
<dbReference type="InterPro" id="IPR007621">
    <property type="entry name" value="TPM_dom"/>
</dbReference>
<reference evidence="5" key="1">
    <citation type="journal article" date="2019" name="Int. J. Syst. Evol. Microbiol.">
        <title>The Global Catalogue of Microorganisms (GCM) 10K type strain sequencing project: providing services to taxonomists for standard genome sequencing and annotation.</title>
        <authorList>
            <consortium name="The Broad Institute Genomics Platform"/>
            <consortium name="The Broad Institute Genome Sequencing Center for Infectious Disease"/>
            <person name="Wu L."/>
            <person name="Ma J."/>
        </authorList>
    </citation>
    <scope>NUCLEOTIDE SEQUENCE [LARGE SCALE GENOMIC DNA]</scope>
    <source>
        <strain evidence="5">CGMCC 1.16026</strain>
    </source>
</reference>
<gene>
    <name evidence="4" type="ORF">ACFQBQ_00380</name>
</gene>
<evidence type="ECO:0000256" key="2">
    <source>
        <dbReference type="SAM" id="Phobius"/>
    </source>
</evidence>
<evidence type="ECO:0000313" key="4">
    <source>
        <dbReference type="EMBL" id="MFC6644075.1"/>
    </source>
</evidence>
<proteinExistence type="predicted"/>
<dbReference type="PANTHER" id="PTHR30373">
    <property type="entry name" value="UPF0603 PROTEIN YGCG"/>
    <property type="match status" value="1"/>
</dbReference>
<dbReference type="PANTHER" id="PTHR30373:SF2">
    <property type="entry name" value="UPF0603 PROTEIN YGCG"/>
    <property type="match status" value="1"/>
</dbReference>